<feature type="region of interest" description="Disordered" evidence="1">
    <location>
        <begin position="86"/>
        <end position="112"/>
    </location>
</feature>
<dbReference type="AlphaFoldDB" id="A0ABD2IA39"/>
<name>A0ABD2IA39_9BILA</name>
<reference evidence="2 3" key="1">
    <citation type="submission" date="2024-10" db="EMBL/GenBank/DDBJ databases">
        <authorList>
            <person name="Kim D."/>
        </authorList>
    </citation>
    <scope>NUCLEOTIDE SEQUENCE [LARGE SCALE GENOMIC DNA]</scope>
    <source>
        <strain evidence="2">BH-2024</strain>
    </source>
</reference>
<gene>
    <name evidence="2" type="ORF">niasHT_031231</name>
</gene>
<dbReference type="Proteomes" id="UP001620626">
    <property type="component" value="Unassembled WGS sequence"/>
</dbReference>
<sequence>MKLQFDKKHNVKPVQFKIGEQVQFLNYLNGKTLWLFGRIVSNKGLIYEIRSPQLGNRIVTRHANQIRTTMAQSGDETCSVPDDIIFAREEHGTGNETTDDQQTNTQPQQQAA</sequence>
<protein>
    <submittedName>
        <fullName evidence="2">Uncharacterized protein</fullName>
    </submittedName>
</protein>
<keyword evidence="3" id="KW-1185">Reference proteome</keyword>
<evidence type="ECO:0000313" key="2">
    <source>
        <dbReference type="EMBL" id="KAL3076974.1"/>
    </source>
</evidence>
<comment type="caution">
    <text evidence="2">The sequence shown here is derived from an EMBL/GenBank/DDBJ whole genome shotgun (WGS) entry which is preliminary data.</text>
</comment>
<organism evidence="2 3">
    <name type="scientific">Heterodera trifolii</name>
    <dbReference type="NCBI Taxonomy" id="157864"/>
    <lineage>
        <taxon>Eukaryota</taxon>
        <taxon>Metazoa</taxon>
        <taxon>Ecdysozoa</taxon>
        <taxon>Nematoda</taxon>
        <taxon>Chromadorea</taxon>
        <taxon>Rhabditida</taxon>
        <taxon>Tylenchina</taxon>
        <taxon>Tylenchomorpha</taxon>
        <taxon>Tylenchoidea</taxon>
        <taxon>Heteroderidae</taxon>
        <taxon>Heteroderinae</taxon>
        <taxon>Heterodera</taxon>
    </lineage>
</organism>
<dbReference type="EMBL" id="JBICBT010001238">
    <property type="protein sequence ID" value="KAL3076974.1"/>
    <property type="molecule type" value="Genomic_DNA"/>
</dbReference>
<accession>A0ABD2IA39</accession>
<evidence type="ECO:0000313" key="3">
    <source>
        <dbReference type="Proteomes" id="UP001620626"/>
    </source>
</evidence>
<evidence type="ECO:0000256" key="1">
    <source>
        <dbReference type="SAM" id="MobiDB-lite"/>
    </source>
</evidence>
<proteinExistence type="predicted"/>
<feature type="compositionally biased region" description="Low complexity" evidence="1">
    <location>
        <begin position="94"/>
        <end position="112"/>
    </location>
</feature>